<accession>A0ABV8RJX3</accession>
<keyword evidence="1" id="KW-0732">Signal</keyword>
<reference evidence="3" key="1">
    <citation type="journal article" date="2019" name="Int. J. Syst. Evol. Microbiol.">
        <title>The Global Catalogue of Microorganisms (GCM) 10K type strain sequencing project: providing services to taxonomists for standard genome sequencing and annotation.</title>
        <authorList>
            <consortium name="The Broad Institute Genomics Platform"/>
            <consortium name="The Broad Institute Genome Sequencing Center for Infectious Disease"/>
            <person name="Wu L."/>
            <person name="Ma J."/>
        </authorList>
    </citation>
    <scope>NUCLEOTIDE SEQUENCE [LARGE SCALE GENOMIC DNA]</scope>
    <source>
        <strain evidence="3">CECT 8531</strain>
    </source>
</reference>
<comment type="caution">
    <text evidence="2">The sequence shown here is derived from an EMBL/GenBank/DDBJ whole genome shotgun (WGS) entry which is preliminary data.</text>
</comment>
<evidence type="ECO:0000256" key="1">
    <source>
        <dbReference type="SAM" id="SignalP"/>
    </source>
</evidence>
<evidence type="ECO:0000313" key="3">
    <source>
        <dbReference type="Proteomes" id="UP001595887"/>
    </source>
</evidence>
<evidence type="ECO:0000313" key="2">
    <source>
        <dbReference type="EMBL" id="MFC4292795.1"/>
    </source>
</evidence>
<dbReference type="RefSeq" id="WP_381423776.1">
    <property type="nucleotide sequence ID" value="NZ_JBHSDH010000013.1"/>
</dbReference>
<gene>
    <name evidence="2" type="ORF">ACFOWX_10260</name>
</gene>
<organism evidence="2 3">
    <name type="scientific">Sphingorhabdus arenilitoris</name>
    <dbReference type="NCBI Taxonomy" id="1490041"/>
    <lineage>
        <taxon>Bacteria</taxon>
        <taxon>Pseudomonadati</taxon>
        <taxon>Pseudomonadota</taxon>
        <taxon>Alphaproteobacteria</taxon>
        <taxon>Sphingomonadales</taxon>
        <taxon>Sphingomonadaceae</taxon>
        <taxon>Sphingorhabdus</taxon>
    </lineage>
</organism>
<name>A0ABV8RJX3_9SPHN</name>
<keyword evidence="3" id="KW-1185">Reference proteome</keyword>
<evidence type="ECO:0008006" key="4">
    <source>
        <dbReference type="Google" id="ProtNLM"/>
    </source>
</evidence>
<protein>
    <recommendedName>
        <fullName evidence="4">Invasion associated locus B family protein</fullName>
    </recommendedName>
</protein>
<dbReference type="EMBL" id="JBHSDH010000013">
    <property type="protein sequence ID" value="MFC4292795.1"/>
    <property type="molecule type" value="Genomic_DNA"/>
</dbReference>
<dbReference type="Proteomes" id="UP001595887">
    <property type="component" value="Unassembled WGS sequence"/>
</dbReference>
<feature type="signal peptide" evidence="1">
    <location>
        <begin position="1"/>
        <end position="31"/>
    </location>
</feature>
<sequence length="177" mass="18790">MNRVQQGGPRQQGAKQWPLLITLTIAAAVMAAPAAARDRLGIYNGWAAFKDAETPRCYAIASPEERISGSTRPGYLSIGFWPKRGVTHQLYVSLSRDRSANSAVTLTAGGRRFRLQGTQTGGWATDRRMDLAIIAAIRSSASLSVESIGRDGRSIVDAYNLRGAPSAIDAAALGCAG</sequence>
<feature type="chain" id="PRO_5045849165" description="Invasion associated locus B family protein" evidence="1">
    <location>
        <begin position="32"/>
        <end position="177"/>
    </location>
</feature>
<proteinExistence type="predicted"/>